<reference evidence="1 2" key="1">
    <citation type="submission" date="2016-10" db="EMBL/GenBank/DDBJ databases">
        <authorList>
            <person name="de Groot N.N."/>
        </authorList>
    </citation>
    <scope>NUCLEOTIDE SEQUENCE [LARGE SCALE GENOMIC DNA]</scope>
    <source>
        <strain evidence="1 2">JCM 21544</strain>
    </source>
</reference>
<evidence type="ECO:0008006" key="3">
    <source>
        <dbReference type="Google" id="ProtNLM"/>
    </source>
</evidence>
<proteinExistence type="predicted"/>
<organism evidence="1 2">
    <name type="scientific">Pseudomonas indica</name>
    <dbReference type="NCBI Taxonomy" id="137658"/>
    <lineage>
        <taxon>Bacteria</taxon>
        <taxon>Pseudomonadati</taxon>
        <taxon>Pseudomonadota</taxon>
        <taxon>Gammaproteobacteria</taxon>
        <taxon>Pseudomonadales</taxon>
        <taxon>Pseudomonadaceae</taxon>
        <taxon>Pseudomonas</taxon>
    </lineage>
</organism>
<name>A0A1G8V7F6_9PSED</name>
<dbReference type="STRING" id="137658.SAMN05216186_102119"/>
<evidence type="ECO:0000313" key="1">
    <source>
        <dbReference type="EMBL" id="SDJ61814.1"/>
    </source>
</evidence>
<dbReference type="RefSeq" id="WP_084336951.1">
    <property type="nucleotide sequence ID" value="NZ_FNFD01000002.1"/>
</dbReference>
<evidence type="ECO:0000313" key="2">
    <source>
        <dbReference type="Proteomes" id="UP000198706"/>
    </source>
</evidence>
<protein>
    <recommendedName>
        <fullName evidence="3">Transglycosylase SLT domain-containing protein</fullName>
    </recommendedName>
</protein>
<accession>A0A1G8V7F6</accession>
<dbReference type="Proteomes" id="UP000198706">
    <property type="component" value="Unassembled WGS sequence"/>
</dbReference>
<keyword evidence="2" id="KW-1185">Reference proteome</keyword>
<sequence>MTLTEIRERAIAPALALLPARMSGPLADLMLLAITRQEDPDQRRRQWPTGPARGLWQFERGGGVAGVLIHTASRQHALAVCAARGVQPDAGAVHTAMEHDDILAAAFARLLLWTDPGPLPPAGEVSRAWELYLRTWRPGAYSNGAPEQRSALRRKWSINYAMAMEAIK</sequence>
<dbReference type="EMBL" id="FNFD01000002">
    <property type="protein sequence ID" value="SDJ61814.1"/>
    <property type="molecule type" value="Genomic_DNA"/>
</dbReference>
<dbReference type="AlphaFoldDB" id="A0A1G8V7F6"/>
<gene>
    <name evidence="1" type="ORF">SAMN05216186_102119</name>
</gene>